<accession>A0A5E4WWR7</accession>
<keyword evidence="2" id="KW-1185">Reference proteome</keyword>
<dbReference type="AlphaFoldDB" id="A0A5E4WWR7"/>
<dbReference type="Proteomes" id="UP000383971">
    <property type="component" value="Unassembled WGS sequence"/>
</dbReference>
<protein>
    <submittedName>
        <fullName evidence="1">Uncharacterized protein</fullName>
    </submittedName>
</protein>
<dbReference type="RefSeq" id="WP_157125798.1">
    <property type="nucleotide sequence ID" value="NZ_CABPSE010000012.1"/>
</dbReference>
<proteinExistence type="predicted"/>
<name>A0A5E4WWR7_9BURK</name>
<dbReference type="EMBL" id="CABPSE010000012">
    <property type="protein sequence ID" value="VVE28034.1"/>
    <property type="molecule type" value="Genomic_DNA"/>
</dbReference>
<organism evidence="1 2">
    <name type="scientific">Pandoraea communis</name>
    <dbReference type="NCBI Taxonomy" id="2508297"/>
    <lineage>
        <taxon>Bacteria</taxon>
        <taxon>Pseudomonadati</taxon>
        <taxon>Pseudomonadota</taxon>
        <taxon>Betaproteobacteria</taxon>
        <taxon>Burkholderiales</taxon>
        <taxon>Burkholderiaceae</taxon>
        <taxon>Pandoraea</taxon>
    </lineage>
</organism>
<reference evidence="1 2" key="1">
    <citation type="submission" date="2019-08" db="EMBL/GenBank/DDBJ databases">
        <authorList>
            <person name="Peeters C."/>
        </authorList>
    </citation>
    <scope>NUCLEOTIDE SEQUENCE [LARGE SCALE GENOMIC DNA]</scope>
    <source>
        <strain evidence="1 2">LMG 31111</strain>
    </source>
</reference>
<sequence>MSAHDEHQQMVKDCIDREAKLTDWERSFIDSIERQLAQDRALSQKQADTLDSIWERVT</sequence>
<gene>
    <name evidence="1" type="ORF">PCO31111_03508</name>
</gene>
<evidence type="ECO:0000313" key="1">
    <source>
        <dbReference type="EMBL" id="VVE28034.1"/>
    </source>
</evidence>
<evidence type="ECO:0000313" key="2">
    <source>
        <dbReference type="Proteomes" id="UP000383971"/>
    </source>
</evidence>